<dbReference type="Proteomes" id="UP000295705">
    <property type="component" value="Unassembled WGS sequence"/>
</dbReference>
<dbReference type="InterPro" id="IPR029063">
    <property type="entry name" value="SAM-dependent_MTases_sf"/>
</dbReference>
<protein>
    <recommendedName>
        <fullName evidence="1">THUMP-like domain-containing protein</fullName>
    </recommendedName>
</protein>
<evidence type="ECO:0000259" key="1">
    <source>
        <dbReference type="Pfam" id="PF18096"/>
    </source>
</evidence>
<keyword evidence="3" id="KW-1185">Reference proteome</keyword>
<organism evidence="2 3">
    <name type="scientific">Actinomycetospora succinea</name>
    <dbReference type="NCBI Taxonomy" id="663603"/>
    <lineage>
        <taxon>Bacteria</taxon>
        <taxon>Bacillati</taxon>
        <taxon>Actinomycetota</taxon>
        <taxon>Actinomycetes</taxon>
        <taxon>Pseudonocardiales</taxon>
        <taxon>Pseudonocardiaceae</taxon>
        <taxon>Actinomycetospora</taxon>
    </lineage>
</organism>
<dbReference type="RefSeq" id="WP_166659689.1">
    <property type="nucleotide sequence ID" value="NZ_BAABHR010000023.1"/>
</dbReference>
<evidence type="ECO:0000313" key="2">
    <source>
        <dbReference type="EMBL" id="TDQ65303.1"/>
    </source>
</evidence>
<dbReference type="InterPro" id="IPR041497">
    <property type="entry name" value="Thump-like"/>
</dbReference>
<gene>
    <name evidence="2" type="ORF">EV188_101553</name>
</gene>
<feature type="domain" description="THUMP-like" evidence="1">
    <location>
        <begin position="318"/>
        <end position="389"/>
    </location>
</feature>
<dbReference type="AlphaFoldDB" id="A0A4R6VMW0"/>
<accession>A0A4R6VMW0</accession>
<proteinExistence type="predicted"/>
<dbReference type="Gene3D" id="3.40.50.150">
    <property type="entry name" value="Vaccinia Virus protein VP39"/>
    <property type="match status" value="1"/>
</dbReference>
<evidence type="ECO:0000313" key="3">
    <source>
        <dbReference type="Proteomes" id="UP000295705"/>
    </source>
</evidence>
<sequence length="397" mass="42295">MPYAFTLDDVAYLASAAGRDAVAGAAPLVRADRLRAVQTLRERLGDRAAPVLETALLQDRARGRVPDGWLLTADAAEQATAAPVAAHRAARLAGRDVHDVTCSVGAELFALRGVAGRLLGSDLDPVRLAMARVNVPGVPLVRADALAPPSRDTVLVADPARRTAAGRRTWRPADFAPPLDQLAEVCQRGGHAGTERQESTHDLVVSTAPGLDVTLAPWAAEVELVSLDGRVREAALWSEGLATTSRRATVLSSRGLRFEVTDAEDDTCPVALTGEWIVDPDGAIVRAGLVRQYGARHGLWRLDEHLAYLSGDAPPPGVRAFRVLEHGRYTEKTLRRTLADRGVGRVEILVRGLDVDPNALRPRLKLRGDAEATVVLARLATGPEAYVCEAVAGQGSP</sequence>
<comment type="caution">
    <text evidence="2">The sequence shown here is derived from an EMBL/GenBank/DDBJ whole genome shotgun (WGS) entry which is preliminary data.</text>
</comment>
<name>A0A4R6VMW0_9PSEU</name>
<reference evidence="2 3" key="1">
    <citation type="submission" date="2019-03" db="EMBL/GenBank/DDBJ databases">
        <title>Genomic Encyclopedia of Type Strains, Phase IV (KMG-IV): sequencing the most valuable type-strain genomes for metagenomic binning, comparative biology and taxonomic classification.</title>
        <authorList>
            <person name="Goeker M."/>
        </authorList>
    </citation>
    <scope>NUCLEOTIDE SEQUENCE [LARGE SCALE GENOMIC DNA]</scope>
    <source>
        <strain evidence="2 3">DSM 45775</strain>
    </source>
</reference>
<dbReference type="SUPFAM" id="SSF53335">
    <property type="entry name" value="S-adenosyl-L-methionine-dependent methyltransferases"/>
    <property type="match status" value="1"/>
</dbReference>
<dbReference type="Pfam" id="PF18096">
    <property type="entry name" value="Thump_like"/>
    <property type="match status" value="1"/>
</dbReference>
<dbReference type="EMBL" id="SNYO01000001">
    <property type="protein sequence ID" value="TDQ65303.1"/>
    <property type="molecule type" value="Genomic_DNA"/>
</dbReference>